<dbReference type="SUPFAM" id="SSF54909">
    <property type="entry name" value="Dimeric alpha+beta barrel"/>
    <property type="match status" value="1"/>
</dbReference>
<evidence type="ECO:0000313" key="3">
    <source>
        <dbReference type="EMBL" id="SBW10024.1"/>
    </source>
</evidence>
<dbReference type="PANTHER" id="PTHR33606">
    <property type="entry name" value="PROTEIN YCII"/>
    <property type="match status" value="1"/>
</dbReference>
<dbReference type="InterPro" id="IPR051807">
    <property type="entry name" value="Sec-metab_biosynth-assoc"/>
</dbReference>
<evidence type="ECO:0000256" key="1">
    <source>
        <dbReference type="ARBA" id="ARBA00007689"/>
    </source>
</evidence>
<organism evidence="3">
    <name type="scientific">uncultured Eubacteriales bacterium</name>
    <dbReference type="NCBI Taxonomy" id="172733"/>
    <lineage>
        <taxon>Bacteria</taxon>
        <taxon>Bacillati</taxon>
        <taxon>Bacillota</taxon>
        <taxon>Clostridia</taxon>
        <taxon>Eubacteriales</taxon>
        <taxon>environmental samples</taxon>
    </lineage>
</organism>
<comment type="similarity">
    <text evidence="1">Belongs to the YciI family.</text>
</comment>
<dbReference type="Gene3D" id="3.30.70.1060">
    <property type="entry name" value="Dimeric alpha+beta barrel"/>
    <property type="match status" value="1"/>
</dbReference>
<proteinExistence type="inferred from homology"/>
<dbReference type="InterPro" id="IPR005545">
    <property type="entry name" value="YCII"/>
</dbReference>
<dbReference type="InterPro" id="IPR011008">
    <property type="entry name" value="Dimeric_a/b-barrel"/>
</dbReference>
<feature type="domain" description="YCII-related" evidence="2">
    <location>
        <begin position="1"/>
        <end position="90"/>
    </location>
</feature>
<name>A0A212KE50_9FIRM</name>
<dbReference type="EMBL" id="FLUN01000001">
    <property type="protein sequence ID" value="SBW10024.1"/>
    <property type="molecule type" value="Genomic_DNA"/>
</dbReference>
<reference evidence="3" key="1">
    <citation type="submission" date="2016-04" db="EMBL/GenBank/DDBJ databases">
        <authorList>
            <person name="Evans L.H."/>
            <person name="Alamgir A."/>
            <person name="Owens N."/>
            <person name="Weber N.D."/>
            <person name="Virtaneva K."/>
            <person name="Barbian K."/>
            <person name="Babar A."/>
            <person name="Rosenke K."/>
        </authorList>
    </citation>
    <scope>NUCLEOTIDE SEQUENCE</scope>
    <source>
        <strain evidence="3">86</strain>
    </source>
</reference>
<protein>
    <submittedName>
        <fullName evidence="3">YCII-related</fullName>
    </submittedName>
</protein>
<gene>
    <name evidence="3" type="ORF">KL86CLO1_12815</name>
</gene>
<sequence>MQFIVTGYDGKDAGAYERRIAAREAHLKSAREMYLDKKALHVAALVDEAGKMIGSVMIVEFDSEEALREEWLSKEPYVVGNVWAEVRIDPCKVPPFCR</sequence>
<dbReference type="Pfam" id="PF03795">
    <property type="entry name" value="YCII"/>
    <property type="match status" value="1"/>
</dbReference>
<evidence type="ECO:0000259" key="2">
    <source>
        <dbReference type="Pfam" id="PF03795"/>
    </source>
</evidence>
<dbReference type="PANTHER" id="PTHR33606:SF3">
    <property type="entry name" value="PROTEIN YCII"/>
    <property type="match status" value="1"/>
</dbReference>
<dbReference type="AlphaFoldDB" id="A0A212KE50"/>
<accession>A0A212KE50</accession>